<comment type="caution">
    <text evidence="1">The sequence shown here is derived from an EMBL/GenBank/DDBJ whole genome shotgun (WGS) entry which is preliminary data.</text>
</comment>
<dbReference type="Proteomes" id="UP000323567">
    <property type="component" value="Unassembled WGS sequence"/>
</dbReference>
<dbReference type="RefSeq" id="WP_130063437.1">
    <property type="nucleotide sequence ID" value="NZ_VVXK01000042.1"/>
</dbReference>
<evidence type="ECO:0000313" key="2">
    <source>
        <dbReference type="Proteomes" id="UP000323567"/>
    </source>
</evidence>
<name>A0A5B3FT98_9BACT</name>
<organism evidence="1 2">
    <name type="scientific">Alistipes shahii</name>
    <dbReference type="NCBI Taxonomy" id="328814"/>
    <lineage>
        <taxon>Bacteria</taxon>
        <taxon>Pseudomonadati</taxon>
        <taxon>Bacteroidota</taxon>
        <taxon>Bacteroidia</taxon>
        <taxon>Bacteroidales</taxon>
        <taxon>Rikenellaceae</taxon>
        <taxon>Alistipes</taxon>
    </lineage>
</organism>
<dbReference type="AlphaFoldDB" id="A0A5B3FT98"/>
<evidence type="ECO:0000313" key="1">
    <source>
        <dbReference type="EMBL" id="KAA2364414.1"/>
    </source>
</evidence>
<dbReference type="Gene3D" id="3.40.50.1010">
    <property type="entry name" value="5'-nuclease"/>
    <property type="match status" value="1"/>
</dbReference>
<protein>
    <recommendedName>
        <fullName evidence="3">NYN domain-containing protein</fullName>
    </recommendedName>
</protein>
<evidence type="ECO:0008006" key="3">
    <source>
        <dbReference type="Google" id="ProtNLM"/>
    </source>
</evidence>
<accession>A0A5B3FT98</accession>
<dbReference type="EMBL" id="VVXK01000042">
    <property type="protein sequence ID" value="KAA2364414.1"/>
    <property type="molecule type" value="Genomic_DNA"/>
</dbReference>
<sequence>MDCKVFVIVDFDNFFPRPIPEIPINKIEFLFKEIVRDIITNVHNVQNIIIRIYGGWYQDDTLTNRASQLLSILKLISDGIFPVVIEQRKIEGSIDMVFSLFKVAHVWYNTYQERSGLPKLRIAHANVGDHCSMNKNSCPVHILSRFTRAKSKLCHVDGCLTKQDDVFIQRTQKMVDTMMACDVLSFCEEQNVGGVYIASDDIDLFPAIALGRNINNSMPLFLLVLNKKRFDYYSATLSDFNIKIRNCNE</sequence>
<proteinExistence type="predicted"/>
<gene>
    <name evidence="1" type="ORF">F2Y13_15480</name>
</gene>
<reference evidence="1 2" key="1">
    <citation type="journal article" date="2019" name="Nat. Med.">
        <title>A library of human gut bacterial isolates paired with longitudinal multiomics data enables mechanistic microbiome research.</title>
        <authorList>
            <person name="Poyet M."/>
            <person name="Groussin M."/>
            <person name="Gibbons S.M."/>
            <person name="Avila-Pacheco J."/>
            <person name="Jiang X."/>
            <person name="Kearney S.M."/>
            <person name="Perrotta A.R."/>
            <person name="Berdy B."/>
            <person name="Zhao S."/>
            <person name="Lieberman T.D."/>
            <person name="Swanson P.K."/>
            <person name="Smith M."/>
            <person name="Roesemann S."/>
            <person name="Alexander J.E."/>
            <person name="Rich S.A."/>
            <person name="Livny J."/>
            <person name="Vlamakis H."/>
            <person name="Clish C."/>
            <person name="Bullock K."/>
            <person name="Deik A."/>
            <person name="Scott J."/>
            <person name="Pierce K.A."/>
            <person name="Xavier R.J."/>
            <person name="Alm E.J."/>
        </authorList>
    </citation>
    <scope>NUCLEOTIDE SEQUENCE [LARGE SCALE GENOMIC DNA]</scope>
    <source>
        <strain evidence="1 2">BIOML-A2</strain>
    </source>
</reference>